<dbReference type="InterPro" id="IPR016186">
    <property type="entry name" value="C-type_lectin-like/link_sf"/>
</dbReference>
<dbReference type="EMBL" id="JARQWQ010000087">
    <property type="protein sequence ID" value="KAK2552402.1"/>
    <property type="molecule type" value="Genomic_DNA"/>
</dbReference>
<keyword evidence="1" id="KW-0245">EGF-like domain</keyword>
<dbReference type="InterPro" id="IPR001304">
    <property type="entry name" value="C-type_lectin-like"/>
</dbReference>
<dbReference type="GO" id="GO:0005509">
    <property type="term" value="F:calcium ion binding"/>
    <property type="evidence" value="ECO:0007669"/>
    <property type="project" value="InterPro"/>
</dbReference>
<dbReference type="SMART" id="SM00179">
    <property type="entry name" value="EGF_CA"/>
    <property type="match status" value="1"/>
</dbReference>
<dbReference type="PROSITE" id="PS50041">
    <property type="entry name" value="C_TYPE_LECTIN_2"/>
    <property type="match status" value="1"/>
</dbReference>
<dbReference type="PROSITE" id="PS00615">
    <property type="entry name" value="C_TYPE_LECTIN_1"/>
    <property type="match status" value="1"/>
</dbReference>
<dbReference type="InterPro" id="IPR050801">
    <property type="entry name" value="Ca-Dep_Lectins_ImmuneDev"/>
</dbReference>
<dbReference type="Pfam" id="PF00059">
    <property type="entry name" value="Lectin_C"/>
    <property type="match status" value="1"/>
</dbReference>
<keyword evidence="6" id="KW-1185">Reference proteome</keyword>
<reference evidence="5" key="2">
    <citation type="journal article" date="2023" name="Science">
        <title>Genomic signatures of disease resistance in endangered staghorn corals.</title>
        <authorList>
            <person name="Vollmer S.V."/>
            <person name="Selwyn J.D."/>
            <person name="Despard B.A."/>
            <person name="Roesel C.L."/>
        </authorList>
    </citation>
    <scope>NUCLEOTIDE SEQUENCE</scope>
    <source>
        <strain evidence="5">K2</strain>
    </source>
</reference>
<dbReference type="SUPFAM" id="SSF56436">
    <property type="entry name" value="C-type lectin-like"/>
    <property type="match status" value="1"/>
</dbReference>
<dbReference type="InterPro" id="IPR049883">
    <property type="entry name" value="NOTCH1_EGF-like"/>
</dbReference>
<dbReference type="FunFam" id="2.10.25.10:FF:000240">
    <property type="entry name" value="Vitamin K-dependent protein S"/>
    <property type="match status" value="1"/>
</dbReference>
<protein>
    <submittedName>
        <fullName evidence="5">Neurocan core protein</fullName>
    </submittedName>
</protein>
<feature type="domain" description="C-type lectin" evidence="4">
    <location>
        <begin position="1"/>
        <end position="92"/>
    </location>
</feature>
<dbReference type="PROSITE" id="PS01187">
    <property type="entry name" value="EGF_CA"/>
    <property type="match status" value="1"/>
</dbReference>
<evidence type="ECO:0000256" key="1">
    <source>
        <dbReference type="ARBA" id="ARBA00022536"/>
    </source>
</evidence>
<comment type="caution">
    <text evidence="5">The sequence shown here is derived from an EMBL/GenBank/DDBJ whole genome shotgun (WGS) entry which is preliminary data.</text>
</comment>
<dbReference type="CDD" id="cd00037">
    <property type="entry name" value="CLECT"/>
    <property type="match status" value="1"/>
</dbReference>
<proteinExistence type="predicted"/>
<dbReference type="Pfam" id="PF07645">
    <property type="entry name" value="EGF_CA"/>
    <property type="match status" value="1"/>
</dbReference>
<evidence type="ECO:0000259" key="4">
    <source>
        <dbReference type="PROSITE" id="PS50041"/>
    </source>
</evidence>
<dbReference type="CDD" id="cd00054">
    <property type="entry name" value="EGF_CA"/>
    <property type="match status" value="1"/>
</dbReference>
<evidence type="ECO:0000256" key="2">
    <source>
        <dbReference type="ARBA" id="ARBA00022737"/>
    </source>
</evidence>
<dbReference type="AlphaFoldDB" id="A0AAD9Q0D3"/>
<gene>
    <name evidence="5" type="ORF">P5673_026483</name>
</gene>
<sequence length="175" mass="20023">MKNSVLVDVGSNEENVYIQHRHNGQKSWLGLNDISTEGNFTWADAGLVNWTAWEKNQPTSFGDEDCTHTLGFKHNYKWNDAKCSDCHPYTCKKDMNECDPASPLHRCNQICENTLGGYTCSCRKGYKLTTDGYECRKGKSDFIVIINLIFECGSHLKGRQETVFIRDWILARAWS</sequence>
<evidence type="ECO:0000256" key="3">
    <source>
        <dbReference type="ARBA" id="ARBA00023157"/>
    </source>
</evidence>
<evidence type="ECO:0000313" key="5">
    <source>
        <dbReference type="EMBL" id="KAK2552402.1"/>
    </source>
</evidence>
<keyword evidence="2" id="KW-0677">Repeat</keyword>
<dbReference type="Proteomes" id="UP001249851">
    <property type="component" value="Unassembled WGS sequence"/>
</dbReference>
<name>A0AAD9Q0D3_ACRCE</name>
<keyword evidence="3" id="KW-1015">Disulfide bond</keyword>
<evidence type="ECO:0000313" key="6">
    <source>
        <dbReference type="Proteomes" id="UP001249851"/>
    </source>
</evidence>
<organism evidence="5 6">
    <name type="scientific">Acropora cervicornis</name>
    <name type="common">Staghorn coral</name>
    <dbReference type="NCBI Taxonomy" id="6130"/>
    <lineage>
        <taxon>Eukaryota</taxon>
        <taxon>Metazoa</taxon>
        <taxon>Cnidaria</taxon>
        <taxon>Anthozoa</taxon>
        <taxon>Hexacorallia</taxon>
        <taxon>Scleractinia</taxon>
        <taxon>Astrocoeniina</taxon>
        <taxon>Acroporidae</taxon>
        <taxon>Acropora</taxon>
    </lineage>
</organism>
<dbReference type="Gene3D" id="3.10.100.10">
    <property type="entry name" value="Mannose-Binding Protein A, subunit A"/>
    <property type="match status" value="1"/>
</dbReference>
<dbReference type="InterPro" id="IPR016187">
    <property type="entry name" value="CTDL_fold"/>
</dbReference>
<dbReference type="InterPro" id="IPR001881">
    <property type="entry name" value="EGF-like_Ca-bd_dom"/>
</dbReference>
<reference evidence="5" key="1">
    <citation type="journal article" date="2023" name="G3 (Bethesda)">
        <title>Whole genome assembly and annotation of the endangered Caribbean coral Acropora cervicornis.</title>
        <authorList>
            <person name="Selwyn J.D."/>
            <person name="Vollmer S.V."/>
        </authorList>
    </citation>
    <scope>NUCLEOTIDE SEQUENCE</scope>
    <source>
        <strain evidence="5">K2</strain>
    </source>
</reference>
<dbReference type="InterPro" id="IPR018097">
    <property type="entry name" value="EGF_Ca-bd_CS"/>
</dbReference>
<accession>A0AAD9Q0D3</accession>
<dbReference type="Gene3D" id="2.10.25.10">
    <property type="entry name" value="Laminin"/>
    <property type="match status" value="1"/>
</dbReference>
<dbReference type="InterPro" id="IPR018378">
    <property type="entry name" value="C-type_lectin_CS"/>
</dbReference>
<dbReference type="PANTHER" id="PTHR22801:SF63">
    <property type="entry name" value="C-TYPE LECTIN DOMAIN-CONTAINING PROTEIN"/>
    <property type="match status" value="1"/>
</dbReference>
<dbReference type="PANTHER" id="PTHR22801">
    <property type="entry name" value="LITHOSTATHINE"/>
    <property type="match status" value="1"/>
</dbReference>